<keyword evidence="2" id="KW-0812">Transmembrane</keyword>
<dbReference type="EMBL" id="BONX01000052">
    <property type="protein sequence ID" value="GIH00293.1"/>
    <property type="molecule type" value="Genomic_DNA"/>
</dbReference>
<feature type="region of interest" description="Disordered" evidence="1">
    <location>
        <begin position="1"/>
        <end position="115"/>
    </location>
</feature>
<comment type="caution">
    <text evidence="3">The sequence shown here is derived from an EMBL/GenBank/DDBJ whole genome shotgun (WGS) entry which is preliminary data.</text>
</comment>
<protein>
    <recommendedName>
        <fullName evidence="5">Type VII secretion protein EccE</fullName>
    </recommendedName>
</protein>
<keyword evidence="4" id="KW-1185">Reference proteome</keyword>
<dbReference type="RefSeq" id="WP_203861618.1">
    <property type="nucleotide sequence ID" value="NZ_BAAAZQ010000022.1"/>
</dbReference>
<evidence type="ECO:0008006" key="5">
    <source>
        <dbReference type="Google" id="ProtNLM"/>
    </source>
</evidence>
<evidence type="ECO:0000256" key="2">
    <source>
        <dbReference type="SAM" id="Phobius"/>
    </source>
</evidence>
<accession>A0ABQ4F045</accession>
<evidence type="ECO:0000313" key="4">
    <source>
        <dbReference type="Proteomes" id="UP000621500"/>
    </source>
</evidence>
<feature type="transmembrane region" description="Helical" evidence="2">
    <location>
        <begin position="147"/>
        <end position="166"/>
    </location>
</feature>
<dbReference type="Proteomes" id="UP000621500">
    <property type="component" value="Unassembled WGS sequence"/>
</dbReference>
<feature type="compositionally biased region" description="Low complexity" evidence="1">
    <location>
        <begin position="83"/>
        <end position="104"/>
    </location>
</feature>
<evidence type="ECO:0000313" key="3">
    <source>
        <dbReference type="EMBL" id="GIH00293.1"/>
    </source>
</evidence>
<name>A0ABQ4F045_9ACTN</name>
<organism evidence="3 4">
    <name type="scientific">Plantactinospora mayteni</name>
    <dbReference type="NCBI Taxonomy" id="566021"/>
    <lineage>
        <taxon>Bacteria</taxon>
        <taxon>Bacillati</taxon>
        <taxon>Actinomycetota</taxon>
        <taxon>Actinomycetes</taxon>
        <taxon>Micromonosporales</taxon>
        <taxon>Micromonosporaceae</taxon>
        <taxon>Plantactinospora</taxon>
    </lineage>
</organism>
<reference evidence="3 4" key="1">
    <citation type="submission" date="2021-01" db="EMBL/GenBank/DDBJ databases">
        <title>Whole genome shotgun sequence of Plantactinospora mayteni NBRC 109088.</title>
        <authorList>
            <person name="Komaki H."/>
            <person name="Tamura T."/>
        </authorList>
    </citation>
    <scope>NUCLEOTIDE SEQUENCE [LARGE SCALE GENOMIC DNA]</scope>
    <source>
        <strain evidence="3 4">NBRC 109088</strain>
    </source>
</reference>
<evidence type="ECO:0000256" key="1">
    <source>
        <dbReference type="SAM" id="MobiDB-lite"/>
    </source>
</evidence>
<keyword evidence="2" id="KW-0472">Membrane</keyword>
<gene>
    <name evidence="3" type="ORF">Pma05_68650</name>
</gene>
<keyword evidence="2" id="KW-1133">Transmembrane helix</keyword>
<sequence>MTAADRGAASGATVPAPDRTAGPPGAGQATPAEPARVAPGTARLTVAAAHQAAGRTAASRQAAGQTMAARQATGQTTRSVPDARPLVPARTTPARAPNPTTVAAGPPPQTAPDGSQRREFLANLNLVQVVCWQVAVLAVALAVRQPVPVLVCVAVGAAVLVVLTTVRIGGRWLYEHGALAVGYLSRTRRRDLPEDAGKTPALLDLLIPNCAVQAVETGHGLAMTASHRGGLTAVLQPHGGGTDLIDRLPTPAALVPLVDGQQRALGVQTVYHAGVRRDVPAKVWLAVHATRGVDVPGDDELALVLRNAMRRMRRMLGRAGVPTEPLAEEAAFAMLAGLAHVTGGRNQVREDWRFWRTGPVHQAAFELRGWHRLADSHARRLVGELLTALTGVAVTVTLAARSDDDGPRVDAVLRIAATSETAIETALATTVVRATACGVRPARLDGTQSRGVAASLPIGVFLK</sequence>
<feature type="compositionally biased region" description="Low complexity" evidence="1">
    <location>
        <begin position="21"/>
        <end position="35"/>
    </location>
</feature>
<proteinExistence type="predicted"/>
<feature type="transmembrane region" description="Helical" evidence="2">
    <location>
        <begin position="120"/>
        <end position="141"/>
    </location>
</feature>
<feature type="compositionally biased region" description="Low complexity" evidence="1">
    <location>
        <begin position="47"/>
        <end position="66"/>
    </location>
</feature>